<dbReference type="SUPFAM" id="SSF56112">
    <property type="entry name" value="Protein kinase-like (PK-like)"/>
    <property type="match status" value="1"/>
</dbReference>
<comment type="catalytic activity">
    <reaction evidence="7">
        <text>L-seryl-[protein] + ATP = O-phospho-L-seryl-[protein] + ADP + H(+)</text>
        <dbReference type="Rhea" id="RHEA:17989"/>
        <dbReference type="Rhea" id="RHEA-COMP:9863"/>
        <dbReference type="Rhea" id="RHEA-COMP:11604"/>
        <dbReference type="ChEBI" id="CHEBI:15378"/>
        <dbReference type="ChEBI" id="CHEBI:29999"/>
        <dbReference type="ChEBI" id="CHEBI:30616"/>
        <dbReference type="ChEBI" id="CHEBI:83421"/>
        <dbReference type="ChEBI" id="CHEBI:456216"/>
        <dbReference type="EC" id="2.7.11.1"/>
    </reaction>
</comment>
<feature type="domain" description="Protein kinase" evidence="9">
    <location>
        <begin position="221"/>
        <end position="492"/>
    </location>
</feature>
<evidence type="ECO:0000256" key="4">
    <source>
        <dbReference type="ARBA" id="ARBA00022777"/>
    </source>
</evidence>
<keyword evidence="3" id="KW-0547">Nucleotide-binding</keyword>
<dbReference type="SMART" id="SM00248">
    <property type="entry name" value="ANK"/>
    <property type="match status" value="2"/>
</dbReference>
<dbReference type="SUPFAM" id="SSF48403">
    <property type="entry name" value="Ankyrin repeat"/>
    <property type="match status" value="1"/>
</dbReference>
<dbReference type="AlphaFoldDB" id="A0A1R2CYD3"/>
<evidence type="ECO:0000259" key="9">
    <source>
        <dbReference type="PROSITE" id="PS50011"/>
    </source>
</evidence>
<evidence type="ECO:0000256" key="8">
    <source>
        <dbReference type="PROSITE-ProRule" id="PRU00023"/>
    </source>
</evidence>
<dbReference type="OrthoDB" id="339325at2759"/>
<feature type="repeat" description="ANK" evidence="8">
    <location>
        <begin position="106"/>
        <end position="138"/>
    </location>
</feature>
<dbReference type="Gene3D" id="1.10.510.10">
    <property type="entry name" value="Transferase(Phosphotransferase) domain 1"/>
    <property type="match status" value="1"/>
</dbReference>
<dbReference type="Proteomes" id="UP000187209">
    <property type="component" value="Unassembled WGS sequence"/>
</dbReference>
<dbReference type="InterPro" id="IPR036770">
    <property type="entry name" value="Ankyrin_rpt-contain_sf"/>
</dbReference>
<reference evidence="10 11" key="1">
    <citation type="submission" date="2016-11" db="EMBL/GenBank/DDBJ databases">
        <title>The macronuclear genome of Stentor coeruleus: a giant cell with tiny introns.</title>
        <authorList>
            <person name="Slabodnick M."/>
            <person name="Ruby J.G."/>
            <person name="Reiff S.B."/>
            <person name="Swart E.C."/>
            <person name="Gosai S."/>
            <person name="Prabakaran S."/>
            <person name="Witkowska E."/>
            <person name="Larue G.E."/>
            <person name="Fisher S."/>
            <person name="Freeman R.M."/>
            <person name="Gunawardena J."/>
            <person name="Chu W."/>
            <person name="Stover N.A."/>
            <person name="Gregory B.D."/>
            <person name="Nowacki M."/>
            <person name="Derisi J."/>
            <person name="Roy S.W."/>
            <person name="Marshall W.F."/>
            <person name="Sood P."/>
        </authorList>
    </citation>
    <scope>NUCLEOTIDE SEQUENCE [LARGE SCALE GENOMIC DNA]</scope>
    <source>
        <strain evidence="10">WM001</strain>
    </source>
</reference>
<accession>A0A1R2CYD3</accession>
<keyword evidence="4" id="KW-0418">Kinase</keyword>
<dbReference type="Pfam" id="PF00069">
    <property type="entry name" value="Pkinase"/>
    <property type="match status" value="1"/>
</dbReference>
<dbReference type="InterPro" id="IPR000719">
    <property type="entry name" value="Prot_kinase_dom"/>
</dbReference>
<protein>
    <recommendedName>
        <fullName evidence="9">Protein kinase domain-containing protein</fullName>
    </recommendedName>
</protein>
<comment type="catalytic activity">
    <reaction evidence="6">
        <text>L-threonyl-[protein] + ATP = O-phospho-L-threonyl-[protein] + ADP + H(+)</text>
        <dbReference type="Rhea" id="RHEA:46608"/>
        <dbReference type="Rhea" id="RHEA-COMP:11060"/>
        <dbReference type="Rhea" id="RHEA-COMP:11605"/>
        <dbReference type="ChEBI" id="CHEBI:15378"/>
        <dbReference type="ChEBI" id="CHEBI:30013"/>
        <dbReference type="ChEBI" id="CHEBI:30616"/>
        <dbReference type="ChEBI" id="CHEBI:61977"/>
        <dbReference type="ChEBI" id="CHEBI:456216"/>
        <dbReference type="EC" id="2.7.11.1"/>
    </reaction>
</comment>
<dbReference type="Pfam" id="PF12796">
    <property type="entry name" value="Ank_2"/>
    <property type="match status" value="1"/>
</dbReference>
<dbReference type="Gene3D" id="3.30.200.20">
    <property type="entry name" value="Phosphorylase Kinase, domain 1"/>
    <property type="match status" value="1"/>
</dbReference>
<keyword evidence="8" id="KW-0040">ANK repeat</keyword>
<dbReference type="CDD" id="cd13999">
    <property type="entry name" value="STKc_MAP3K-like"/>
    <property type="match status" value="1"/>
</dbReference>
<dbReference type="EMBL" id="MPUH01000033">
    <property type="protein sequence ID" value="OMJ93998.1"/>
    <property type="molecule type" value="Genomic_DNA"/>
</dbReference>
<evidence type="ECO:0000256" key="5">
    <source>
        <dbReference type="ARBA" id="ARBA00022840"/>
    </source>
</evidence>
<dbReference type="PANTHER" id="PTHR44329">
    <property type="entry name" value="SERINE/THREONINE-PROTEIN KINASE TNNI3K-RELATED"/>
    <property type="match status" value="1"/>
</dbReference>
<dbReference type="PROSITE" id="PS50297">
    <property type="entry name" value="ANK_REP_REGION"/>
    <property type="match status" value="1"/>
</dbReference>
<organism evidence="10 11">
    <name type="scientific">Stentor coeruleus</name>
    <dbReference type="NCBI Taxonomy" id="5963"/>
    <lineage>
        <taxon>Eukaryota</taxon>
        <taxon>Sar</taxon>
        <taxon>Alveolata</taxon>
        <taxon>Ciliophora</taxon>
        <taxon>Postciliodesmatophora</taxon>
        <taxon>Heterotrichea</taxon>
        <taxon>Heterotrichida</taxon>
        <taxon>Stentoridae</taxon>
        <taxon>Stentor</taxon>
    </lineage>
</organism>
<dbReference type="PROSITE" id="PS00108">
    <property type="entry name" value="PROTEIN_KINASE_ST"/>
    <property type="match status" value="1"/>
</dbReference>
<keyword evidence="5" id="KW-0067">ATP-binding</keyword>
<evidence type="ECO:0000256" key="1">
    <source>
        <dbReference type="ARBA" id="ARBA00005843"/>
    </source>
</evidence>
<dbReference type="InterPro" id="IPR002110">
    <property type="entry name" value="Ankyrin_rpt"/>
</dbReference>
<dbReference type="SMART" id="SM00220">
    <property type="entry name" value="S_TKc"/>
    <property type="match status" value="1"/>
</dbReference>
<keyword evidence="2" id="KW-0808">Transferase</keyword>
<dbReference type="PROSITE" id="PS50011">
    <property type="entry name" value="PROTEIN_KINASE_DOM"/>
    <property type="match status" value="1"/>
</dbReference>
<evidence type="ECO:0000313" key="10">
    <source>
        <dbReference type="EMBL" id="OMJ93998.1"/>
    </source>
</evidence>
<dbReference type="PIRSF" id="PIRSF000654">
    <property type="entry name" value="Integrin-linked_kinase"/>
    <property type="match status" value="1"/>
</dbReference>
<evidence type="ECO:0000256" key="6">
    <source>
        <dbReference type="ARBA" id="ARBA00047899"/>
    </source>
</evidence>
<proteinExistence type="inferred from homology"/>
<dbReference type="InterPro" id="IPR011009">
    <property type="entry name" value="Kinase-like_dom_sf"/>
</dbReference>
<dbReference type="InterPro" id="IPR008271">
    <property type="entry name" value="Ser/Thr_kinase_AS"/>
</dbReference>
<name>A0A1R2CYD3_9CILI</name>
<gene>
    <name evidence="10" type="ORF">SteCoe_2914</name>
</gene>
<sequence length="494" mass="56319">MGNQNTQIFRLINQGQEDEAIKCLQIQKNVNLLSSNGISVLRAALEKGQMKLFKYCYLRNAVLMPSLEKGRTILHRAIELGHYDLTWKLLRDSKTFKLSVDDQDINGKSSLHVAVELCDSDIVALLLKYNARKDLKDLTGKSPYDLALTIKYPGIEGILEQFNMEDYLAKPIHDDISPVRDQVSTQVSKETKIELEKGAKLFFLEKTLEESKVPMIKGEELELQDIINKGSSCLVYKGKWRGSEIAIKQFTTDYSESDKKMKKFAKELQVLTQVRHPNLLLLMGICIDKPNLCLITELVPNLTLFYAIHKNKERKLTLAERFSISIQLCKGISYLHSNNPPIIHRDLKPENCLMDHNLNVKIADFGLARFSSSFAQSEESMTTICIGTTRFMAPELFDNSKSENIGVEVDIWALGCLIVEIFSNKRPWHYISSSKANSIFFEIFNKKPLPIPDNVLPEIAEVVKECCRYNPKKRPSAQKVLEKLEIAKNIYILN</sequence>
<evidence type="ECO:0000256" key="2">
    <source>
        <dbReference type="ARBA" id="ARBA00022679"/>
    </source>
</evidence>
<dbReference type="PROSITE" id="PS50088">
    <property type="entry name" value="ANK_REPEAT"/>
    <property type="match status" value="1"/>
</dbReference>
<dbReference type="PANTHER" id="PTHR44329:SF288">
    <property type="entry name" value="MITOGEN-ACTIVATED PROTEIN KINASE KINASE KINASE 20"/>
    <property type="match status" value="1"/>
</dbReference>
<dbReference type="GO" id="GO:0004674">
    <property type="term" value="F:protein serine/threonine kinase activity"/>
    <property type="evidence" value="ECO:0007669"/>
    <property type="project" value="UniProtKB-EC"/>
</dbReference>
<dbReference type="FunFam" id="3.30.200.20:FF:000034">
    <property type="entry name" value="Kinase suppressor of Ras 1"/>
    <property type="match status" value="1"/>
</dbReference>
<keyword evidence="11" id="KW-1185">Reference proteome</keyword>
<dbReference type="Gene3D" id="1.25.40.20">
    <property type="entry name" value="Ankyrin repeat-containing domain"/>
    <property type="match status" value="1"/>
</dbReference>
<comment type="similarity">
    <text evidence="1">Belongs to the protein kinase superfamily. TKL Ser/Thr protein kinase family.</text>
</comment>
<dbReference type="InterPro" id="IPR051681">
    <property type="entry name" value="Ser/Thr_Kinases-Pseudokinases"/>
</dbReference>
<evidence type="ECO:0000256" key="3">
    <source>
        <dbReference type="ARBA" id="ARBA00022741"/>
    </source>
</evidence>
<evidence type="ECO:0000313" key="11">
    <source>
        <dbReference type="Proteomes" id="UP000187209"/>
    </source>
</evidence>
<dbReference type="GO" id="GO:0005524">
    <property type="term" value="F:ATP binding"/>
    <property type="evidence" value="ECO:0007669"/>
    <property type="project" value="UniProtKB-KW"/>
</dbReference>
<comment type="caution">
    <text evidence="10">The sequence shown here is derived from an EMBL/GenBank/DDBJ whole genome shotgun (WGS) entry which is preliminary data.</text>
</comment>
<evidence type="ECO:0000256" key="7">
    <source>
        <dbReference type="ARBA" id="ARBA00048679"/>
    </source>
</evidence>